<evidence type="ECO:0000313" key="2">
    <source>
        <dbReference type="Proteomes" id="UP000256838"/>
    </source>
</evidence>
<organism evidence="1 2">
    <name type="scientific">Trinickia dinghuensis</name>
    <dbReference type="NCBI Taxonomy" id="2291023"/>
    <lineage>
        <taxon>Bacteria</taxon>
        <taxon>Pseudomonadati</taxon>
        <taxon>Pseudomonadota</taxon>
        <taxon>Betaproteobacteria</taxon>
        <taxon>Burkholderiales</taxon>
        <taxon>Burkholderiaceae</taxon>
        <taxon>Trinickia</taxon>
    </lineage>
</organism>
<sequence length="161" mass="17555">MSEHISATDETGNSSVKDSAAIRKAVTEGEPSLPLFFVHPIELTFYNLKSNSEAHVWLQPEGGTRWGNGEPTSKLVGVSLSASPRGSPLPLNSFLINYRNVSLVTNALCSEIRARLYVHTLDRSFSGQVDLPPGASLTIESPRDRTTLAERGISSYTLKLR</sequence>
<dbReference type="Proteomes" id="UP000256838">
    <property type="component" value="Unassembled WGS sequence"/>
</dbReference>
<accession>A0A3D8JYB5</accession>
<protein>
    <submittedName>
        <fullName evidence="1">Uncharacterized protein</fullName>
    </submittedName>
</protein>
<evidence type="ECO:0000313" key="1">
    <source>
        <dbReference type="EMBL" id="RDU97351.1"/>
    </source>
</evidence>
<name>A0A3D8JYB5_9BURK</name>
<dbReference type="AlphaFoldDB" id="A0A3D8JYB5"/>
<dbReference type="EMBL" id="QRGA01000010">
    <property type="protein sequence ID" value="RDU97351.1"/>
    <property type="molecule type" value="Genomic_DNA"/>
</dbReference>
<gene>
    <name evidence="1" type="ORF">DWV00_19170</name>
</gene>
<proteinExistence type="predicted"/>
<comment type="caution">
    <text evidence="1">The sequence shown here is derived from an EMBL/GenBank/DDBJ whole genome shotgun (WGS) entry which is preliminary data.</text>
</comment>
<reference evidence="1 2" key="1">
    <citation type="submission" date="2018-08" db="EMBL/GenBank/DDBJ databases">
        <title>Paraburkholderia sp. DHOM06 isolated from forest soil.</title>
        <authorList>
            <person name="Gao Z.-H."/>
            <person name="Qiu L.-H."/>
        </authorList>
    </citation>
    <scope>NUCLEOTIDE SEQUENCE [LARGE SCALE GENOMIC DNA]</scope>
    <source>
        <strain evidence="1 2">DHOM06</strain>
    </source>
</reference>
<keyword evidence="2" id="KW-1185">Reference proteome</keyword>